<evidence type="ECO:0000256" key="1">
    <source>
        <dbReference type="ARBA" id="ARBA00001462"/>
    </source>
</evidence>
<dbReference type="Proteomes" id="UP000094067">
    <property type="component" value="Unassembled WGS sequence"/>
</dbReference>
<dbReference type="EMBL" id="MCGH01000002">
    <property type="protein sequence ID" value="ODM05770.1"/>
    <property type="molecule type" value="Genomic_DNA"/>
</dbReference>
<dbReference type="InterPro" id="IPR055235">
    <property type="entry name" value="ASD1_cat"/>
</dbReference>
<evidence type="ECO:0000256" key="8">
    <source>
        <dbReference type="ARBA" id="ARBA00023295"/>
    </source>
</evidence>
<dbReference type="PATRIC" id="fig|1432052.4.peg.1853"/>
<feature type="domain" description="Alpha-L-arabinofuranosidase C-terminal" evidence="9">
    <location>
        <begin position="297"/>
        <end position="494"/>
    </location>
</feature>
<comment type="pathway">
    <text evidence="2">Glycan metabolism.</text>
</comment>
<evidence type="ECO:0000256" key="7">
    <source>
        <dbReference type="ARBA" id="ARBA00023277"/>
    </source>
</evidence>
<dbReference type="RefSeq" id="WP_069151934.1">
    <property type="nucleotide sequence ID" value="NZ_DAWDRA010000306.1"/>
</dbReference>
<dbReference type="InterPro" id="IPR017853">
    <property type="entry name" value="GH"/>
</dbReference>
<dbReference type="PANTHER" id="PTHR43576">
    <property type="entry name" value="ALPHA-L-ARABINOFURANOSIDASE C-RELATED"/>
    <property type="match status" value="1"/>
</dbReference>
<evidence type="ECO:0000313" key="10">
    <source>
        <dbReference type="EMBL" id="ODM05770.1"/>
    </source>
</evidence>
<dbReference type="Gene3D" id="3.20.20.80">
    <property type="entry name" value="Glycosidases"/>
    <property type="match status" value="1"/>
</dbReference>
<evidence type="ECO:0000256" key="2">
    <source>
        <dbReference type="ARBA" id="ARBA00004881"/>
    </source>
</evidence>
<dbReference type="PANTHER" id="PTHR43576:SF3">
    <property type="entry name" value="ALPHA-L-ARABINOFURANOSIDASE C"/>
    <property type="match status" value="1"/>
</dbReference>
<dbReference type="SMART" id="SM00813">
    <property type="entry name" value="Alpha-L-AF_C"/>
    <property type="match status" value="1"/>
</dbReference>
<dbReference type="Pfam" id="PF06964">
    <property type="entry name" value="Alpha-L-AF_C"/>
    <property type="match status" value="1"/>
</dbReference>
<dbReference type="InterPro" id="IPR010720">
    <property type="entry name" value="Alpha-L-AF_C"/>
</dbReference>
<keyword evidence="7" id="KW-0119">Carbohydrate metabolism</keyword>
<dbReference type="Pfam" id="PF22848">
    <property type="entry name" value="ASD1_dom"/>
    <property type="match status" value="1"/>
</dbReference>
<dbReference type="EC" id="3.2.1.55" evidence="5"/>
<evidence type="ECO:0000256" key="3">
    <source>
        <dbReference type="ARBA" id="ARBA00007186"/>
    </source>
</evidence>
<dbReference type="GO" id="GO:0046373">
    <property type="term" value="P:L-arabinose metabolic process"/>
    <property type="evidence" value="ECO:0007669"/>
    <property type="project" value="InterPro"/>
</dbReference>
<comment type="subunit">
    <text evidence="4">Homohexamer; trimer of dimers.</text>
</comment>
<dbReference type="GO" id="GO:0000272">
    <property type="term" value="P:polysaccharide catabolic process"/>
    <property type="evidence" value="ECO:0007669"/>
    <property type="project" value="TreeGrafter"/>
</dbReference>
<organism evidence="10 11">
    <name type="scientific">Eisenbergiella tayi</name>
    <dbReference type="NCBI Taxonomy" id="1432052"/>
    <lineage>
        <taxon>Bacteria</taxon>
        <taxon>Bacillati</taxon>
        <taxon>Bacillota</taxon>
        <taxon>Clostridia</taxon>
        <taxon>Lachnospirales</taxon>
        <taxon>Lachnospiraceae</taxon>
        <taxon>Eisenbergiella</taxon>
    </lineage>
</organism>
<evidence type="ECO:0000259" key="9">
    <source>
        <dbReference type="SMART" id="SM00813"/>
    </source>
</evidence>
<evidence type="ECO:0000256" key="5">
    <source>
        <dbReference type="ARBA" id="ARBA00012670"/>
    </source>
</evidence>
<comment type="caution">
    <text evidence="10">The sequence shown here is derived from an EMBL/GenBank/DDBJ whole genome shotgun (WGS) entry which is preliminary data.</text>
</comment>
<dbReference type="SUPFAM" id="SSF51011">
    <property type="entry name" value="Glycosyl hydrolase domain"/>
    <property type="match status" value="1"/>
</dbReference>
<accession>A0A1E3AAH5</accession>
<gene>
    <name evidence="10" type="ORF">BEI61_01659</name>
</gene>
<name>A0A1E3AAH5_9FIRM</name>
<dbReference type="InterPro" id="IPR013780">
    <property type="entry name" value="Glyco_hydro_b"/>
</dbReference>
<dbReference type="SUPFAM" id="SSF51445">
    <property type="entry name" value="(Trans)glycosidases"/>
    <property type="match status" value="1"/>
</dbReference>
<dbReference type="GO" id="GO:0046556">
    <property type="term" value="F:alpha-L-arabinofuranosidase activity"/>
    <property type="evidence" value="ECO:0007669"/>
    <property type="project" value="UniProtKB-EC"/>
</dbReference>
<protein>
    <recommendedName>
        <fullName evidence="5">non-reducing end alpha-L-arabinofuranosidase</fullName>
        <ecNumber evidence="5">3.2.1.55</ecNumber>
    </recommendedName>
</protein>
<dbReference type="AlphaFoldDB" id="A0A1E3AAH5"/>
<evidence type="ECO:0000256" key="4">
    <source>
        <dbReference type="ARBA" id="ARBA00011165"/>
    </source>
</evidence>
<keyword evidence="8 10" id="KW-0326">Glycosidase</keyword>
<comment type="similarity">
    <text evidence="3">Belongs to the glycosyl hydrolase 51 family.</text>
</comment>
<proteinExistence type="inferred from homology"/>
<comment type="catalytic activity">
    <reaction evidence="1">
        <text>Hydrolysis of terminal non-reducing alpha-L-arabinofuranoside residues in alpha-L-arabinosides.</text>
        <dbReference type="EC" id="3.2.1.55"/>
    </reaction>
</comment>
<evidence type="ECO:0000256" key="6">
    <source>
        <dbReference type="ARBA" id="ARBA00022801"/>
    </source>
</evidence>
<evidence type="ECO:0000313" key="11">
    <source>
        <dbReference type="Proteomes" id="UP000094067"/>
    </source>
</evidence>
<dbReference type="Gene3D" id="2.60.40.1180">
    <property type="entry name" value="Golgi alpha-mannosidase II"/>
    <property type="match status" value="1"/>
</dbReference>
<reference evidence="10 11" key="1">
    <citation type="submission" date="2016-07" db="EMBL/GenBank/DDBJ databases">
        <title>Characterization of isolates of Eisenbergiella tayi derived from blood cultures, using whole genome sequencing.</title>
        <authorList>
            <person name="Burdz T."/>
            <person name="Wiebe D."/>
            <person name="Huynh C."/>
            <person name="Bernard K."/>
        </authorList>
    </citation>
    <scope>NUCLEOTIDE SEQUENCE [LARGE SCALE GENOMIC DNA]</scope>
    <source>
        <strain evidence="10 11">NML 110608</strain>
    </source>
</reference>
<sequence>MNRITIYPEHVKNRISPFLLGHFAEQFRGNIPGGIYMPENPLSDTDGMRTDVIEKMKEAGVTQIRWAGNFSSHYHWMDAVGDKLLRPAKINFAWGGIEDNAHGTAEFIKLCRKVGAEPVIGVNMGSGTPEEAMNWVEYCNGSGGTYYADLRKYHGYEEPFHVKYWCLGNEMYAQWQFGALNADDYAKEAVHFAYAMKRVDPSIKLTAVGLETDPVWNYKTVEKLNVRQAPYAPEAGEYIDYISAHYYPIGNDSAYANSDYRTRMTMGEFFHERTILMRHAIENAADDSECPIKVVWDEWNPMGERDGSEFTLEMALWSSTILNSFIRDSKYVEMANYTFFVGGNGPIQVTEKGMLIQPEFYMMKLYADHLGDSLLESWNDVEKVTIDMPVDHRWPKYGMIQKKERQIPLLDVAVTRATDDSVTAFVTNVSPDQEMEALLELKECSRTYKRLAVSTLWHPDLHADNTQNPDEVKTVSRELPLENNACRITFPPHSINTVTFLP</sequence>
<keyword evidence="6 10" id="KW-0378">Hydrolase</keyword>